<accession>A0A506PJF2</accession>
<dbReference type="Pfam" id="PF13432">
    <property type="entry name" value="TPR_16"/>
    <property type="match status" value="1"/>
</dbReference>
<dbReference type="PROSITE" id="PS50005">
    <property type="entry name" value="TPR"/>
    <property type="match status" value="1"/>
</dbReference>
<dbReference type="OrthoDB" id="9808622at2"/>
<keyword evidence="1" id="KW-0802">TPR repeat</keyword>
<dbReference type="InterPro" id="IPR011990">
    <property type="entry name" value="TPR-like_helical_dom_sf"/>
</dbReference>
<keyword evidence="5" id="KW-1185">Reference proteome</keyword>
<dbReference type="SUPFAM" id="SSF48452">
    <property type="entry name" value="TPR-like"/>
    <property type="match status" value="1"/>
</dbReference>
<sequence>MATYKKRGYKPKTQKEKNEAIEEQSTTAEVFNTLDESASKTEEWVAKNQNYIFGFVAAVAVIILGYLGYQKYILEPKQEEAMNEMFKAQQYFDQAVNGVERDSLFNMALSGGEGKFGMLDIVEEYSGTPAANLANYYAGMSYLNLKDYPNAIKYLTKFKSDDLMLNPIAKGAIGDAFVQINQPEEALEYYEKAIAASTNDFTTPLYLSKAGKLALSLDKNDKALKFFERIKTEFSTSTEAANIDVFIAKAKAKL</sequence>
<protein>
    <submittedName>
        <fullName evidence="4">Tetratricopeptide repeat protein</fullName>
    </submittedName>
</protein>
<dbReference type="EMBL" id="VHIQ01000003">
    <property type="protein sequence ID" value="TPV33986.1"/>
    <property type="molecule type" value="Genomic_DNA"/>
</dbReference>
<evidence type="ECO:0000256" key="2">
    <source>
        <dbReference type="SAM" id="MobiDB-lite"/>
    </source>
</evidence>
<dbReference type="InterPro" id="IPR019734">
    <property type="entry name" value="TPR_rpt"/>
</dbReference>
<dbReference type="Gene3D" id="1.25.40.10">
    <property type="entry name" value="Tetratricopeptide repeat domain"/>
    <property type="match status" value="1"/>
</dbReference>
<evidence type="ECO:0000313" key="5">
    <source>
        <dbReference type="Proteomes" id="UP000317332"/>
    </source>
</evidence>
<dbReference type="RefSeq" id="WP_140989883.1">
    <property type="nucleotide sequence ID" value="NZ_VHIQ01000003.1"/>
</dbReference>
<reference evidence="4 5" key="1">
    <citation type="submission" date="2019-06" db="EMBL/GenBank/DDBJ databases">
        <title>Flavobacteriaceae Paucihalobacterium erythroidium CWB-1, complete genome.</title>
        <authorList>
            <person name="Wu S."/>
        </authorList>
    </citation>
    <scope>NUCLEOTIDE SEQUENCE [LARGE SCALE GENOMIC DNA]</scope>
    <source>
        <strain evidence="4 5">CWB-1</strain>
    </source>
</reference>
<keyword evidence="3" id="KW-0472">Membrane</keyword>
<keyword evidence="3" id="KW-0812">Transmembrane</keyword>
<proteinExistence type="predicted"/>
<comment type="caution">
    <text evidence="4">The sequence shown here is derived from an EMBL/GenBank/DDBJ whole genome shotgun (WGS) entry which is preliminary data.</text>
</comment>
<feature type="region of interest" description="Disordered" evidence="2">
    <location>
        <begin position="1"/>
        <end position="24"/>
    </location>
</feature>
<feature type="compositionally biased region" description="Basic residues" evidence="2">
    <location>
        <begin position="1"/>
        <end position="12"/>
    </location>
</feature>
<dbReference type="AlphaFoldDB" id="A0A506PJF2"/>
<evidence type="ECO:0000256" key="3">
    <source>
        <dbReference type="SAM" id="Phobius"/>
    </source>
</evidence>
<feature type="repeat" description="TPR" evidence="1">
    <location>
        <begin position="167"/>
        <end position="200"/>
    </location>
</feature>
<feature type="transmembrane region" description="Helical" evidence="3">
    <location>
        <begin position="51"/>
        <end position="69"/>
    </location>
</feature>
<dbReference type="Pfam" id="PF13174">
    <property type="entry name" value="TPR_6"/>
    <property type="match status" value="1"/>
</dbReference>
<evidence type="ECO:0000256" key="1">
    <source>
        <dbReference type="PROSITE-ProRule" id="PRU00339"/>
    </source>
</evidence>
<keyword evidence="3" id="KW-1133">Transmembrane helix</keyword>
<evidence type="ECO:0000313" key="4">
    <source>
        <dbReference type="EMBL" id="TPV33986.1"/>
    </source>
</evidence>
<organism evidence="4 5">
    <name type="scientific">Paucihalobacter ruber</name>
    <dbReference type="NCBI Taxonomy" id="2567861"/>
    <lineage>
        <taxon>Bacteria</taxon>
        <taxon>Pseudomonadati</taxon>
        <taxon>Bacteroidota</taxon>
        <taxon>Flavobacteriia</taxon>
        <taxon>Flavobacteriales</taxon>
        <taxon>Flavobacteriaceae</taxon>
        <taxon>Paucihalobacter</taxon>
    </lineage>
</organism>
<dbReference type="Proteomes" id="UP000317332">
    <property type="component" value="Unassembled WGS sequence"/>
</dbReference>
<gene>
    <name evidence="4" type="ORF">FJ651_07460</name>
</gene>
<name>A0A506PJF2_9FLAO</name>
<dbReference type="SMART" id="SM00028">
    <property type="entry name" value="TPR"/>
    <property type="match status" value="2"/>
</dbReference>